<dbReference type="SUPFAM" id="SSF52200">
    <property type="entry name" value="Toll/Interleukin receptor TIR domain"/>
    <property type="match status" value="1"/>
</dbReference>
<dbReference type="InterPro" id="IPR027417">
    <property type="entry name" value="P-loop_NTPase"/>
</dbReference>
<reference evidence="6" key="1">
    <citation type="submission" date="2019-09" db="EMBL/GenBank/DDBJ databases">
        <title>Draft genome information of white flower Hibiscus syriacus.</title>
        <authorList>
            <person name="Kim Y.-M."/>
        </authorList>
    </citation>
    <scope>NUCLEOTIDE SEQUENCE [LARGE SCALE GENOMIC DNA]</scope>
    <source>
        <strain evidence="6">YM2019G1</strain>
    </source>
</reference>
<evidence type="ECO:0000256" key="3">
    <source>
        <dbReference type="ARBA" id="ARBA00022821"/>
    </source>
</evidence>
<gene>
    <name evidence="6" type="ORF">F3Y22_tig00111810pilonHSYRG00103</name>
</gene>
<dbReference type="Pfam" id="PF01582">
    <property type="entry name" value="TIR"/>
    <property type="match status" value="1"/>
</dbReference>
<dbReference type="Gene3D" id="1.10.8.430">
    <property type="entry name" value="Helical domain of apoptotic protease-activating factors"/>
    <property type="match status" value="1"/>
</dbReference>
<dbReference type="Pfam" id="PF23282">
    <property type="entry name" value="WHD_ROQ1"/>
    <property type="match status" value="1"/>
</dbReference>
<keyword evidence="4" id="KW-0520">NAD</keyword>
<comment type="caution">
    <text evidence="6">The sequence shown here is derived from an EMBL/GenBank/DDBJ whole genome shotgun (WGS) entry which is preliminary data.</text>
</comment>
<dbReference type="PANTHER" id="PTHR11017:SF479">
    <property type="entry name" value="DISEASE RESISTANCE PROTEIN (TIR-NBS-LRR CLASS) FAMILY"/>
    <property type="match status" value="1"/>
</dbReference>
<evidence type="ECO:0000313" key="7">
    <source>
        <dbReference type="Proteomes" id="UP000436088"/>
    </source>
</evidence>
<dbReference type="InterPro" id="IPR042197">
    <property type="entry name" value="Apaf_helical"/>
</dbReference>
<keyword evidence="1" id="KW-0433">Leucine-rich repeat</keyword>
<dbReference type="SUPFAM" id="SSF52540">
    <property type="entry name" value="P-loop containing nucleoside triphosphate hydrolases"/>
    <property type="match status" value="1"/>
</dbReference>
<protein>
    <recommendedName>
        <fullName evidence="5">TIR domain-containing protein</fullName>
    </recommendedName>
</protein>
<dbReference type="SUPFAM" id="SSF52058">
    <property type="entry name" value="L domain-like"/>
    <property type="match status" value="1"/>
</dbReference>
<dbReference type="PRINTS" id="PR00364">
    <property type="entry name" value="DISEASERSIST"/>
</dbReference>
<dbReference type="InterPro" id="IPR035897">
    <property type="entry name" value="Toll_tir_struct_dom_sf"/>
</dbReference>
<evidence type="ECO:0000313" key="6">
    <source>
        <dbReference type="EMBL" id="KAE8673139.1"/>
    </source>
</evidence>
<dbReference type="PANTHER" id="PTHR11017">
    <property type="entry name" value="LEUCINE-RICH REPEAT-CONTAINING PROTEIN"/>
    <property type="match status" value="1"/>
</dbReference>
<dbReference type="SMART" id="SM00255">
    <property type="entry name" value="TIR"/>
    <property type="match status" value="1"/>
</dbReference>
<dbReference type="InterPro" id="IPR032675">
    <property type="entry name" value="LRR_dom_sf"/>
</dbReference>
<accession>A0A6A2YCP9</accession>
<evidence type="ECO:0000256" key="1">
    <source>
        <dbReference type="ARBA" id="ARBA00022614"/>
    </source>
</evidence>
<dbReference type="PROSITE" id="PS50104">
    <property type="entry name" value="TIR"/>
    <property type="match status" value="1"/>
</dbReference>
<dbReference type="Pfam" id="PF00931">
    <property type="entry name" value="NB-ARC"/>
    <property type="match status" value="1"/>
</dbReference>
<dbReference type="InterPro" id="IPR000157">
    <property type="entry name" value="TIR_dom"/>
</dbReference>
<keyword evidence="3" id="KW-0611">Plant defense</keyword>
<name>A0A6A2YCP9_HIBSY</name>
<keyword evidence="2" id="KW-0677">Repeat</keyword>
<proteinExistence type="predicted"/>
<keyword evidence="7" id="KW-1185">Reference proteome</keyword>
<organism evidence="6 7">
    <name type="scientific">Hibiscus syriacus</name>
    <name type="common">Rose of Sharon</name>
    <dbReference type="NCBI Taxonomy" id="106335"/>
    <lineage>
        <taxon>Eukaryota</taxon>
        <taxon>Viridiplantae</taxon>
        <taxon>Streptophyta</taxon>
        <taxon>Embryophyta</taxon>
        <taxon>Tracheophyta</taxon>
        <taxon>Spermatophyta</taxon>
        <taxon>Magnoliopsida</taxon>
        <taxon>eudicotyledons</taxon>
        <taxon>Gunneridae</taxon>
        <taxon>Pentapetalae</taxon>
        <taxon>rosids</taxon>
        <taxon>malvids</taxon>
        <taxon>Malvales</taxon>
        <taxon>Malvaceae</taxon>
        <taxon>Malvoideae</taxon>
        <taxon>Hibiscus</taxon>
    </lineage>
</organism>
<dbReference type="GO" id="GO:0006952">
    <property type="term" value="P:defense response"/>
    <property type="evidence" value="ECO:0007669"/>
    <property type="project" value="UniProtKB-KW"/>
</dbReference>
<evidence type="ECO:0000256" key="4">
    <source>
        <dbReference type="ARBA" id="ARBA00023027"/>
    </source>
</evidence>
<dbReference type="InterPro" id="IPR036390">
    <property type="entry name" value="WH_DNA-bd_sf"/>
</dbReference>
<dbReference type="FunFam" id="3.40.50.10140:FF:000007">
    <property type="entry name" value="Disease resistance protein (TIR-NBS-LRR class)"/>
    <property type="match status" value="1"/>
</dbReference>
<evidence type="ECO:0000256" key="2">
    <source>
        <dbReference type="ARBA" id="ARBA00022737"/>
    </source>
</evidence>
<feature type="domain" description="TIR" evidence="5">
    <location>
        <begin position="9"/>
        <end position="177"/>
    </location>
</feature>
<dbReference type="Proteomes" id="UP000436088">
    <property type="component" value="Unassembled WGS sequence"/>
</dbReference>
<dbReference type="InterPro" id="IPR002182">
    <property type="entry name" value="NB-ARC"/>
</dbReference>
<dbReference type="GO" id="GO:0007165">
    <property type="term" value="P:signal transduction"/>
    <property type="evidence" value="ECO:0007669"/>
    <property type="project" value="InterPro"/>
</dbReference>
<evidence type="ECO:0000259" key="5">
    <source>
        <dbReference type="PROSITE" id="PS50104"/>
    </source>
</evidence>
<dbReference type="EMBL" id="VEPZ02001435">
    <property type="protein sequence ID" value="KAE8673139.1"/>
    <property type="molecule type" value="Genomic_DNA"/>
</dbReference>
<sequence>MASSSSSQLEYHVFLSFRGEDTRLSFTSHLLKALNETGINVFFDETELKKGEQLSLALSRASAASNLSIIVLSMDYASSKSCLSELSDIMEHKHTRQHIVLPIFYHVDPSHVRHIGGSFKASFEDHESNRLFDEVKRWKAAFVEIGQLKGWHINGDKTDRSDADYIREIVQYVIEKLNCKSKSISEGVVGINDQKKMVLNLIEKEDTRVIGLWGMGGTGKTTLADVVYHEISQKFKSCYFLGNVREKIEKQGKESVRNEVLSKLLNSKTCINTLSIGSNFTRQRLTNMKVIVVFDDVSDSYQIDHMGVEYFGAGSKIIVTSRDRQVLNNAGANKIHEMKMLEENDSLQLFSTFAFKHLNPPPDFRDLSYMFLRYAQGNPLALIALGSKLYTKDRKVWVDEGDKLGEIPHPKLVHILRRSFDELDDSDKNIFLDIACFLKGEPNSFVEEILSCLYKGVVSGISNLLDKCLLHMDSYGRISMHDMLEEMGKDIVHQGLTDPRKRSRLWTLKDVNQVLSYNKVNISIQGIKLVTTRIRDMVLLCPNFGNILNLRYLHLRIGYLSENEKQLVSVSLPNELKYLCWMFYPFKSMPSSFSPKNLVVLKLQFGYMEYLWNEDDQDLDNLREIDVCFCKKLKKIPNLSRAINLQSLVCTGCESLVELPKLNLLTSLKKLEFEGCHKLEKFPELPNNFSELDLSHTGLDLSHTGIETVPDSIQHLVGRELILRYSKVEHVSGNISRLESLGELDLFHCKSLKTLSKLPRYLRWLDVDECLSLEQVSFTDLDSNCSLHDGDGDGDDDAPDPEYVSMSFSNCRSLNQDSIKNIETNAMLRIRSLAPRWARRKGIAEESCSRKQLLCCFSGKEVSAHEFEHRSVNSWLSLKITPNGSRFLAFAICVVVDLTRVNRYLEFICKYRLTAAGGEKLQSECRLCYISKEMYRYKGEHVLIMFNEDMIIINNDYEEASFELYIRNHFIGEETQVEKWGVRVFHVDAQNYDHSATTAKRFSHVDGEEGSGWPKRFGRFQFLNHWVMLLRRCIGAEIWGRKACKAHAIPLYYLCPFILIRKKQELTMKMLLTSKQWKTGSRIRIRHKRAVCTTVAPAGCPNGVSNSEGKSCTRDVDCAFVKGPHGSNYCDEKTHTCQCQCQCQCYWRGPPSNIAPMVDAKPKCSKDADCTAPTEFPTPKPNLNHQFDSLQNINNRPVMPLKLPAVPQFPHAINMTIPSDFEDSSEEKFTFEMQQCRIKLILPAHSTSMETTPSSDIKEQTCFQLTHTLLAATSESFQKNQVSPYLFLSIKFSKQQNIYYILVE</sequence>
<dbReference type="InterPro" id="IPR058192">
    <property type="entry name" value="WHD_ROQ1-like"/>
</dbReference>
<dbReference type="GO" id="GO:0043531">
    <property type="term" value="F:ADP binding"/>
    <property type="evidence" value="ECO:0007669"/>
    <property type="project" value="InterPro"/>
</dbReference>
<dbReference type="Gene3D" id="3.40.50.300">
    <property type="entry name" value="P-loop containing nucleotide triphosphate hydrolases"/>
    <property type="match status" value="1"/>
</dbReference>
<dbReference type="SUPFAM" id="SSF46785">
    <property type="entry name" value="Winged helix' DNA-binding domain"/>
    <property type="match status" value="1"/>
</dbReference>
<dbReference type="InterPro" id="IPR044974">
    <property type="entry name" value="Disease_R_plants"/>
</dbReference>
<dbReference type="Gene3D" id="3.40.50.10140">
    <property type="entry name" value="Toll/interleukin-1 receptor homology (TIR) domain"/>
    <property type="match status" value="1"/>
</dbReference>
<dbReference type="Gene3D" id="3.80.10.10">
    <property type="entry name" value="Ribonuclease Inhibitor"/>
    <property type="match status" value="2"/>
</dbReference>